<evidence type="ECO:0000259" key="2">
    <source>
        <dbReference type="SMART" id="SM00502"/>
    </source>
</evidence>
<name>A0A1X7TMD0_AMPQE</name>
<organism evidence="3">
    <name type="scientific">Amphimedon queenslandica</name>
    <name type="common">Sponge</name>
    <dbReference type="NCBI Taxonomy" id="400682"/>
    <lineage>
        <taxon>Eukaryota</taxon>
        <taxon>Metazoa</taxon>
        <taxon>Porifera</taxon>
        <taxon>Demospongiae</taxon>
        <taxon>Heteroscleromorpha</taxon>
        <taxon>Haplosclerida</taxon>
        <taxon>Niphatidae</taxon>
        <taxon>Amphimedon</taxon>
    </lineage>
</organism>
<dbReference type="EnsemblMetazoa" id="Aqu2.1.15808_001">
    <property type="protein sequence ID" value="Aqu2.1.15808_001"/>
    <property type="gene ID" value="Aqu2.1.15808"/>
</dbReference>
<reference evidence="3" key="1">
    <citation type="submission" date="2017-05" db="UniProtKB">
        <authorList>
            <consortium name="EnsemblMetazoa"/>
        </authorList>
    </citation>
    <scope>IDENTIFICATION</scope>
</reference>
<dbReference type="eggNOG" id="KOG2177">
    <property type="taxonomic scope" value="Eukaryota"/>
</dbReference>
<evidence type="ECO:0000313" key="3">
    <source>
        <dbReference type="EnsemblMetazoa" id="Aqu2.1.15808_001"/>
    </source>
</evidence>
<dbReference type="InterPro" id="IPR003649">
    <property type="entry name" value="Bbox_C"/>
</dbReference>
<feature type="domain" description="B-box C-terminal" evidence="2">
    <location>
        <begin position="31"/>
        <end position="154"/>
    </location>
</feature>
<protein>
    <recommendedName>
        <fullName evidence="2">B-box C-terminal domain-containing protein</fullName>
    </recommendedName>
</protein>
<evidence type="ECO:0000256" key="1">
    <source>
        <dbReference type="SAM" id="Coils"/>
    </source>
</evidence>
<dbReference type="Gene3D" id="1.10.287.3240">
    <property type="match status" value="1"/>
</dbReference>
<dbReference type="InParanoid" id="A0A1X7TMD0"/>
<dbReference type="PANTHER" id="PTHR25462:SF296">
    <property type="entry name" value="MEIOTIC P26, ISOFORM F"/>
    <property type="match status" value="1"/>
</dbReference>
<feature type="coiled-coil region" evidence="1">
    <location>
        <begin position="46"/>
        <end position="91"/>
    </location>
</feature>
<dbReference type="InterPro" id="IPR047153">
    <property type="entry name" value="TRIM45/56/19-like"/>
</dbReference>
<sequence>MYSLMKKTAVLPSPQEATVVIMEITDSYTKHKEALEKSLNPVKGKIEGLKKVLSALAEREDEIRERREGILEEIHEMVEEMMDVLRQSERKLTEQAIRVTDDKLKVLSDQMKSAEMSLSLLEDFVEQSLKTGSPPEVLRSKKQLMERMSEVTGGINLEELNPKEEADVKISNRYITLEILLYHHNLE</sequence>
<dbReference type="SMART" id="SM00502">
    <property type="entry name" value="BBC"/>
    <property type="match status" value="1"/>
</dbReference>
<dbReference type="PANTHER" id="PTHR25462">
    <property type="entry name" value="BONUS, ISOFORM C-RELATED"/>
    <property type="match status" value="1"/>
</dbReference>
<accession>A0A1X7TMD0</accession>
<proteinExistence type="predicted"/>
<dbReference type="AlphaFoldDB" id="A0A1X7TMD0"/>
<keyword evidence="1" id="KW-0175">Coiled coil</keyword>